<keyword evidence="3" id="KW-1185">Reference proteome</keyword>
<sequence length="94" mass="10515">MSITLVGRRPASRPASTTSSRPTPPYYAHTHALAFTPPSQPEQKKKKKTKSSTPPPRRRLRNLPPRLRDPKSSSSSSNAALLRPRPREPPARRN</sequence>
<feature type="compositionally biased region" description="Basic and acidic residues" evidence="1">
    <location>
        <begin position="85"/>
        <end position="94"/>
    </location>
</feature>
<evidence type="ECO:0000313" key="2">
    <source>
        <dbReference type="EMBL" id="KAF2766610.1"/>
    </source>
</evidence>
<evidence type="ECO:0000313" key="3">
    <source>
        <dbReference type="Proteomes" id="UP000799436"/>
    </source>
</evidence>
<name>A0A6G1L1P5_9PEZI</name>
<dbReference type="Proteomes" id="UP000799436">
    <property type="component" value="Unassembled WGS sequence"/>
</dbReference>
<protein>
    <submittedName>
        <fullName evidence="2">Uncharacterized protein</fullName>
    </submittedName>
</protein>
<accession>A0A6G1L1P5</accession>
<gene>
    <name evidence="2" type="ORF">EJ03DRAFT_176602</name>
</gene>
<evidence type="ECO:0000256" key="1">
    <source>
        <dbReference type="SAM" id="MobiDB-lite"/>
    </source>
</evidence>
<dbReference type="EMBL" id="ML995869">
    <property type="protein sequence ID" value="KAF2766610.1"/>
    <property type="molecule type" value="Genomic_DNA"/>
</dbReference>
<feature type="compositionally biased region" description="Low complexity" evidence="1">
    <location>
        <begin position="8"/>
        <end position="21"/>
    </location>
</feature>
<proteinExistence type="predicted"/>
<dbReference type="AlphaFoldDB" id="A0A6G1L1P5"/>
<feature type="compositionally biased region" description="Low complexity" evidence="1">
    <location>
        <begin position="72"/>
        <end position="83"/>
    </location>
</feature>
<organism evidence="2 3">
    <name type="scientific">Teratosphaeria nubilosa</name>
    <dbReference type="NCBI Taxonomy" id="161662"/>
    <lineage>
        <taxon>Eukaryota</taxon>
        <taxon>Fungi</taxon>
        <taxon>Dikarya</taxon>
        <taxon>Ascomycota</taxon>
        <taxon>Pezizomycotina</taxon>
        <taxon>Dothideomycetes</taxon>
        <taxon>Dothideomycetidae</taxon>
        <taxon>Mycosphaerellales</taxon>
        <taxon>Teratosphaeriaceae</taxon>
        <taxon>Teratosphaeria</taxon>
    </lineage>
</organism>
<feature type="region of interest" description="Disordered" evidence="1">
    <location>
        <begin position="1"/>
        <end position="94"/>
    </location>
</feature>
<reference evidence="2" key="1">
    <citation type="journal article" date="2020" name="Stud. Mycol.">
        <title>101 Dothideomycetes genomes: a test case for predicting lifestyles and emergence of pathogens.</title>
        <authorList>
            <person name="Haridas S."/>
            <person name="Albert R."/>
            <person name="Binder M."/>
            <person name="Bloem J."/>
            <person name="Labutti K."/>
            <person name="Salamov A."/>
            <person name="Andreopoulos B."/>
            <person name="Baker S."/>
            <person name="Barry K."/>
            <person name="Bills G."/>
            <person name="Bluhm B."/>
            <person name="Cannon C."/>
            <person name="Castanera R."/>
            <person name="Culley D."/>
            <person name="Daum C."/>
            <person name="Ezra D."/>
            <person name="Gonzalez J."/>
            <person name="Henrissat B."/>
            <person name="Kuo A."/>
            <person name="Liang C."/>
            <person name="Lipzen A."/>
            <person name="Lutzoni F."/>
            <person name="Magnuson J."/>
            <person name="Mondo S."/>
            <person name="Nolan M."/>
            <person name="Ohm R."/>
            <person name="Pangilinan J."/>
            <person name="Park H.-J."/>
            <person name="Ramirez L."/>
            <person name="Alfaro M."/>
            <person name="Sun H."/>
            <person name="Tritt A."/>
            <person name="Yoshinaga Y."/>
            <person name="Zwiers L.-H."/>
            <person name="Turgeon B."/>
            <person name="Goodwin S."/>
            <person name="Spatafora J."/>
            <person name="Crous P."/>
            <person name="Grigoriev I."/>
        </authorList>
    </citation>
    <scope>NUCLEOTIDE SEQUENCE</scope>
    <source>
        <strain evidence="2">CBS 116005</strain>
    </source>
</reference>
<feature type="compositionally biased region" description="Basic residues" evidence="1">
    <location>
        <begin position="44"/>
        <end position="61"/>
    </location>
</feature>